<protein>
    <submittedName>
        <fullName evidence="9">Uncharacterized protein</fullName>
    </submittedName>
</protein>
<reference evidence="9 10" key="1">
    <citation type="submission" date="2023-11" db="EMBL/GenBank/DDBJ databases">
        <authorList>
            <person name="Hedman E."/>
            <person name="Englund M."/>
            <person name="Stromberg M."/>
            <person name="Nyberg Akerstrom W."/>
            <person name="Nylinder S."/>
            <person name="Jareborg N."/>
            <person name="Kallberg Y."/>
            <person name="Kronander E."/>
        </authorList>
    </citation>
    <scope>NUCLEOTIDE SEQUENCE [LARGE SCALE GENOMIC DNA]</scope>
</reference>
<dbReference type="GO" id="GO:0001671">
    <property type="term" value="F:ATPase activator activity"/>
    <property type="evidence" value="ECO:0007669"/>
    <property type="project" value="TreeGrafter"/>
</dbReference>
<comment type="caution">
    <text evidence="9">The sequence shown here is derived from an EMBL/GenBank/DDBJ whole genome shotgun (WGS) entry which is preliminary data.</text>
</comment>
<dbReference type="InterPro" id="IPR038702">
    <property type="entry name" value="Na/K_ATPase_sub_beta_sf"/>
</dbReference>
<dbReference type="GO" id="GO:0005890">
    <property type="term" value="C:sodium:potassium-exchanging ATPase complex"/>
    <property type="evidence" value="ECO:0007669"/>
    <property type="project" value="InterPro"/>
</dbReference>
<dbReference type="GO" id="GO:1990573">
    <property type="term" value="P:potassium ion import across plasma membrane"/>
    <property type="evidence" value="ECO:0007669"/>
    <property type="project" value="TreeGrafter"/>
</dbReference>
<evidence type="ECO:0000256" key="6">
    <source>
        <dbReference type="ARBA" id="ARBA00023136"/>
    </source>
</evidence>
<comment type="subcellular location">
    <subcellularLocation>
        <location evidence="1">Membrane</location>
        <topology evidence="1">Single-pass type II membrane protein</topology>
    </subcellularLocation>
</comment>
<evidence type="ECO:0000256" key="2">
    <source>
        <dbReference type="ARBA" id="ARBA00005876"/>
    </source>
</evidence>
<dbReference type="PANTHER" id="PTHR11523:SF46">
    <property type="entry name" value="SODIUM_POTASSIUM-TRANSPORTING ATPASE SUBUNIT BETA-2"/>
    <property type="match status" value="1"/>
</dbReference>
<keyword evidence="3 8" id="KW-0812">Transmembrane</keyword>
<keyword evidence="5 8" id="KW-1133">Transmembrane helix</keyword>
<feature type="region of interest" description="Disordered" evidence="7">
    <location>
        <begin position="1"/>
        <end position="21"/>
    </location>
</feature>
<evidence type="ECO:0000313" key="10">
    <source>
        <dbReference type="Proteomes" id="UP001314205"/>
    </source>
</evidence>
<dbReference type="AlphaFoldDB" id="A0AAV1MAF6"/>
<evidence type="ECO:0000256" key="1">
    <source>
        <dbReference type="ARBA" id="ARBA00004606"/>
    </source>
</evidence>
<dbReference type="GO" id="GO:0006883">
    <property type="term" value="P:intracellular sodium ion homeostasis"/>
    <property type="evidence" value="ECO:0007669"/>
    <property type="project" value="TreeGrafter"/>
</dbReference>
<evidence type="ECO:0000256" key="7">
    <source>
        <dbReference type="SAM" id="MobiDB-lite"/>
    </source>
</evidence>
<dbReference type="Gene3D" id="2.60.40.1660">
    <property type="entry name" value="Na, k-atpase alpha subunit"/>
    <property type="match status" value="1"/>
</dbReference>
<comment type="similarity">
    <text evidence="2">Belongs to the X(+)/potassium ATPases subunit beta family.</text>
</comment>
<dbReference type="PANTHER" id="PTHR11523">
    <property type="entry name" value="SODIUM/POTASSIUM-DEPENDENT ATPASE BETA SUBUNIT"/>
    <property type="match status" value="1"/>
</dbReference>
<evidence type="ECO:0000256" key="8">
    <source>
        <dbReference type="SAM" id="Phobius"/>
    </source>
</evidence>
<evidence type="ECO:0000313" key="9">
    <source>
        <dbReference type="EMBL" id="CAK1603607.1"/>
    </source>
</evidence>
<proteinExistence type="inferred from homology"/>
<keyword evidence="4" id="KW-0735">Signal-anchor</keyword>
<dbReference type="GO" id="GO:0036376">
    <property type="term" value="P:sodium ion export across plasma membrane"/>
    <property type="evidence" value="ECO:0007669"/>
    <property type="project" value="TreeGrafter"/>
</dbReference>
<evidence type="ECO:0000256" key="4">
    <source>
        <dbReference type="ARBA" id="ARBA00022968"/>
    </source>
</evidence>
<dbReference type="GO" id="GO:0030007">
    <property type="term" value="P:intracellular potassium ion homeostasis"/>
    <property type="evidence" value="ECO:0007669"/>
    <property type="project" value="TreeGrafter"/>
</dbReference>
<evidence type="ECO:0000256" key="3">
    <source>
        <dbReference type="ARBA" id="ARBA00022692"/>
    </source>
</evidence>
<gene>
    <name evidence="9" type="ORF">PARMNEM_LOCUS21944</name>
</gene>
<dbReference type="InterPro" id="IPR000402">
    <property type="entry name" value="Na/K_ATPase_sub_beta"/>
</dbReference>
<feature type="transmembrane region" description="Helical" evidence="8">
    <location>
        <begin position="51"/>
        <end position="74"/>
    </location>
</feature>
<accession>A0AAV1MAF6</accession>
<evidence type="ECO:0000256" key="5">
    <source>
        <dbReference type="ARBA" id="ARBA00022989"/>
    </source>
</evidence>
<keyword evidence="6 8" id="KW-0472">Membrane</keyword>
<keyword evidence="10" id="KW-1185">Reference proteome</keyword>
<dbReference type="Pfam" id="PF00287">
    <property type="entry name" value="Na_K-ATPase"/>
    <property type="match status" value="1"/>
</dbReference>
<dbReference type="EMBL" id="CAVLGL010000148">
    <property type="protein sequence ID" value="CAK1603607.1"/>
    <property type="molecule type" value="Genomic_DNA"/>
</dbReference>
<name>A0AAV1MAF6_9NEOP</name>
<organism evidence="9 10">
    <name type="scientific">Parnassius mnemosyne</name>
    <name type="common">clouded apollo</name>
    <dbReference type="NCBI Taxonomy" id="213953"/>
    <lineage>
        <taxon>Eukaryota</taxon>
        <taxon>Metazoa</taxon>
        <taxon>Ecdysozoa</taxon>
        <taxon>Arthropoda</taxon>
        <taxon>Hexapoda</taxon>
        <taxon>Insecta</taxon>
        <taxon>Pterygota</taxon>
        <taxon>Neoptera</taxon>
        <taxon>Endopterygota</taxon>
        <taxon>Lepidoptera</taxon>
        <taxon>Glossata</taxon>
        <taxon>Ditrysia</taxon>
        <taxon>Papilionoidea</taxon>
        <taxon>Papilionidae</taxon>
        <taxon>Parnassiinae</taxon>
        <taxon>Parnassini</taxon>
        <taxon>Parnassius</taxon>
        <taxon>Driopa</taxon>
    </lineage>
</organism>
<dbReference type="Proteomes" id="UP001314205">
    <property type="component" value="Unassembled WGS sequence"/>
</dbReference>
<sequence>MASKSNGLDGTEWARAPPPSGPIGGRIARVFYNPDDGSILGRTPKRWGIALIFYTVFYAVLAILFSLCMGGLFLTLDENKPSYILESSLIGANPGVAFRPRPVDGVIVRVSDNATNNYVTGLVQFLTPYENETWFTTKSGCSVEDNYGFPESPCFFIKLNKIYGWRPEYYDVNELPSDMPSDLVEYITGLQPTEHEQIWVSCGEEKSNATKIEYPWGMGLPGRFYPFRNEPGYNSPLVAVKLTPNESNVTVSIRCRAWAKNIRYNKSLKESSGYTRIQLQIEGSGTEESEM</sequence>